<dbReference type="OrthoDB" id="5446016at2"/>
<dbReference type="InterPro" id="IPR050623">
    <property type="entry name" value="Glucan_succinyl_AcylTrfase"/>
</dbReference>
<feature type="transmembrane region" description="Helical" evidence="1">
    <location>
        <begin position="211"/>
        <end position="230"/>
    </location>
</feature>
<evidence type="ECO:0000256" key="1">
    <source>
        <dbReference type="SAM" id="Phobius"/>
    </source>
</evidence>
<evidence type="ECO:0000313" key="4">
    <source>
        <dbReference type="Proteomes" id="UP000184694"/>
    </source>
</evidence>
<dbReference type="AlphaFoldDB" id="A0A1N6FV25"/>
<gene>
    <name evidence="3" type="ORF">SAMN02745161_1530</name>
</gene>
<feature type="transmembrane region" description="Helical" evidence="1">
    <location>
        <begin position="337"/>
        <end position="360"/>
    </location>
</feature>
<dbReference type="Proteomes" id="UP000184694">
    <property type="component" value="Unassembled WGS sequence"/>
</dbReference>
<protein>
    <submittedName>
        <fullName evidence="3">Acyltransferase family protein</fullName>
    </submittedName>
</protein>
<keyword evidence="1" id="KW-0812">Transmembrane</keyword>
<dbReference type="STRING" id="1121457.SAMN02745161_1530"/>
<reference evidence="4" key="1">
    <citation type="submission" date="2016-11" db="EMBL/GenBank/DDBJ databases">
        <authorList>
            <person name="Varghese N."/>
            <person name="Submissions S."/>
        </authorList>
    </citation>
    <scope>NUCLEOTIDE SEQUENCE [LARGE SCALE GENOMIC DNA]</scope>
    <source>
        <strain evidence="4">DSM 17456</strain>
    </source>
</reference>
<name>A0A1N6FV25_9BACT</name>
<feature type="transmembrane region" description="Helical" evidence="1">
    <location>
        <begin position="12"/>
        <end position="32"/>
    </location>
</feature>
<feature type="transmembrane region" description="Helical" evidence="1">
    <location>
        <begin position="313"/>
        <end position="331"/>
    </location>
</feature>
<sequence length="370" mass="43332">MGENRLYFLDNLRASIIFIVVLLHVSLCYMMYAPNWWYVIDPVTSKFFTLLVVLIDVPIMPAMFFIAGYFALPSLRRHGAMEFLWQKVWRLFFPWVLGVVVLAPPTAFMIPFTRKLPVELFSFWTSTFWTEAFQHSVYWFLALLFWMFVGLTLLWKCIPALRELTRTPATAPLWFFPAFVAASAVCFYIVLQFFPVDYWFVSYLLSFQPERVFQHILYFSLGIWAWKYGWFTDGGYRPRKRAWLPVLAITMVVYLTAKMGFTTAHAPLWKKQLVLACSFATYCIASLMGWSALFSTWVNSSGRIWRSAADNSYGIYFLHALIVYWLVYVLIPVRCSIYLKAAVVFITAMALCWFLTAVILRKAPLLRRMF</sequence>
<dbReference type="InterPro" id="IPR002656">
    <property type="entry name" value="Acyl_transf_3_dom"/>
</dbReference>
<keyword evidence="1" id="KW-1133">Transmembrane helix</keyword>
<dbReference type="EMBL" id="FSRG01000004">
    <property type="protein sequence ID" value="SIN99135.1"/>
    <property type="molecule type" value="Genomic_DNA"/>
</dbReference>
<feature type="domain" description="Acyltransferase 3" evidence="2">
    <location>
        <begin position="7"/>
        <end position="356"/>
    </location>
</feature>
<organism evidence="3 4">
    <name type="scientific">Halodesulfovibrio marinisediminis DSM 17456</name>
    <dbReference type="NCBI Taxonomy" id="1121457"/>
    <lineage>
        <taxon>Bacteria</taxon>
        <taxon>Pseudomonadati</taxon>
        <taxon>Thermodesulfobacteriota</taxon>
        <taxon>Desulfovibrionia</taxon>
        <taxon>Desulfovibrionales</taxon>
        <taxon>Desulfovibrionaceae</taxon>
        <taxon>Halodesulfovibrio</taxon>
    </lineage>
</organism>
<keyword evidence="1" id="KW-0472">Membrane</keyword>
<keyword evidence="3" id="KW-0012">Acyltransferase</keyword>
<evidence type="ECO:0000313" key="3">
    <source>
        <dbReference type="EMBL" id="SIN99135.1"/>
    </source>
</evidence>
<dbReference type="RefSeq" id="WP_074216327.1">
    <property type="nucleotide sequence ID" value="NZ_FSRG01000004.1"/>
</dbReference>
<feature type="transmembrane region" description="Helical" evidence="1">
    <location>
        <begin position="92"/>
        <end position="112"/>
    </location>
</feature>
<dbReference type="GO" id="GO:0016747">
    <property type="term" value="F:acyltransferase activity, transferring groups other than amino-acyl groups"/>
    <property type="evidence" value="ECO:0007669"/>
    <property type="project" value="InterPro"/>
</dbReference>
<evidence type="ECO:0000259" key="2">
    <source>
        <dbReference type="Pfam" id="PF01757"/>
    </source>
</evidence>
<feature type="transmembrane region" description="Helical" evidence="1">
    <location>
        <begin position="47"/>
        <end position="72"/>
    </location>
</feature>
<accession>A0A1N6FV25</accession>
<keyword evidence="4" id="KW-1185">Reference proteome</keyword>
<dbReference type="PANTHER" id="PTHR36927">
    <property type="entry name" value="BLR4337 PROTEIN"/>
    <property type="match status" value="1"/>
</dbReference>
<feature type="transmembrane region" description="Helical" evidence="1">
    <location>
        <begin position="170"/>
        <end position="191"/>
    </location>
</feature>
<dbReference type="Pfam" id="PF01757">
    <property type="entry name" value="Acyl_transf_3"/>
    <property type="match status" value="1"/>
</dbReference>
<feature type="transmembrane region" description="Helical" evidence="1">
    <location>
        <begin position="242"/>
        <end position="261"/>
    </location>
</feature>
<keyword evidence="3" id="KW-0808">Transferase</keyword>
<feature type="transmembrane region" description="Helical" evidence="1">
    <location>
        <begin position="137"/>
        <end position="158"/>
    </location>
</feature>
<feature type="transmembrane region" description="Helical" evidence="1">
    <location>
        <begin position="273"/>
        <end position="293"/>
    </location>
</feature>
<proteinExistence type="predicted"/>
<dbReference type="PANTHER" id="PTHR36927:SF1">
    <property type="entry name" value="MDO-LIKE PROTEIN"/>
    <property type="match status" value="1"/>
</dbReference>